<dbReference type="AlphaFoldDB" id="A0A061EWY2"/>
<organism evidence="1 2">
    <name type="scientific">Theobroma cacao</name>
    <name type="common">Cacao</name>
    <name type="synonym">Cocoa</name>
    <dbReference type="NCBI Taxonomy" id="3641"/>
    <lineage>
        <taxon>Eukaryota</taxon>
        <taxon>Viridiplantae</taxon>
        <taxon>Streptophyta</taxon>
        <taxon>Embryophyta</taxon>
        <taxon>Tracheophyta</taxon>
        <taxon>Spermatophyta</taxon>
        <taxon>Magnoliopsida</taxon>
        <taxon>eudicotyledons</taxon>
        <taxon>Gunneridae</taxon>
        <taxon>Pentapetalae</taxon>
        <taxon>rosids</taxon>
        <taxon>malvids</taxon>
        <taxon>Malvales</taxon>
        <taxon>Malvaceae</taxon>
        <taxon>Byttnerioideae</taxon>
        <taxon>Theobroma</taxon>
    </lineage>
</organism>
<sequence>MKVICQTPMKLHSLDKNFRGSRKKQEKNAEEEQSYDIMAAGGKKFGIGENDPRGNEACRMHVSPVDTWDPSGLILYYRF</sequence>
<name>A0A061EWY2_THECC</name>
<gene>
    <name evidence="1" type="ORF">TCM_025018</name>
</gene>
<proteinExistence type="predicted"/>
<dbReference type="Gramene" id="EOY09600">
    <property type="protein sequence ID" value="EOY09600"/>
    <property type="gene ID" value="TCM_025018"/>
</dbReference>
<dbReference type="Proteomes" id="UP000026915">
    <property type="component" value="Chromosome 5"/>
</dbReference>
<evidence type="ECO:0000313" key="2">
    <source>
        <dbReference type="Proteomes" id="UP000026915"/>
    </source>
</evidence>
<dbReference type="EMBL" id="CM001883">
    <property type="protein sequence ID" value="EOY09600.1"/>
    <property type="molecule type" value="Genomic_DNA"/>
</dbReference>
<reference evidence="1 2" key="1">
    <citation type="journal article" date="2013" name="Genome Biol.">
        <title>The genome sequence of the most widely cultivated cacao type and its use to identify candidate genes regulating pod color.</title>
        <authorList>
            <person name="Motamayor J.C."/>
            <person name="Mockaitis K."/>
            <person name="Schmutz J."/>
            <person name="Haiminen N."/>
            <person name="Iii D.L."/>
            <person name="Cornejo O."/>
            <person name="Findley S.D."/>
            <person name="Zheng P."/>
            <person name="Utro F."/>
            <person name="Royaert S."/>
            <person name="Saski C."/>
            <person name="Jenkins J."/>
            <person name="Podicheti R."/>
            <person name="Zhao M."/>
            <person name="Scheffler B.E."/>
            <person name="Stack J.C."/>
            <person name="Feltus F.A."/>
            <person name="Mustiga G.M."/>
            <person name="Amores F."/>
            <person name="Phillips W."/>
            <person name="Marelli J.P."/>
            <person name="May G.D."/>
            <person name="Shapiro H."/>
            <person name="Ma J."/>
            <person name="Bustamante C.D."/>
            <person name="Schnell R.J."/>
            <person name="Main D."/>
            <person name="Gilbert D."/>
            <person name="Parida L."/>
            <person name="Kuhn D.N."/>
        </authorList>
    </citation>
    <scope>NUCLEOTIDE SEQUENCE [LARGE SCALE GENOMIC DNA]</scope>
    <source>
        <strain evidence="2">cv. Matina 1-6</strain>
    </source>
</reference>
<evidence type="ECO:0000313" key="1">
    <source>
        <dbReference type="EMBL" id="EOY09600.1"/>
    </source>
</evidence>
<keyword evidence="2" id="KW-1185">Reference proteome</keyword>
<dbReference type="InParanoid" id="A0A061EWY2"/>
<dbReference type="HOGENOM" id="CLU_2610857_0_0_1"/>
<protein>
    <submittedName>
        <fullName evidence="1">Uncharacterized protein</fullName>
    </submittedName>
</protein>
<accession>A0A061EWY2</accession>